<evidence type="ECO:0000313" key="6">
    <source>
        <dbReference type="EMBL" id="KAK4493431.1"/>
    </source>
</evidence>
<proteinExistence type="inferred from homology"/>
<evidence type="ECO:0000256" key="1">
    <source>
        <dbReference type="ARBA" id="ARBA00001971"/>
    </source>
</evidence>
<evidence type="ECO:0008006" key="8">
    <source>
        <dbReference type="Google" id="ProtNLM"/>
    </source>
</evidence>
<dbReference type="EMBL" id="JAYDYQ010000270">
    <property type="protein sequence ID" value="KAK4493431.1"/>
    <property type="molecule type" value="Genomic_DNA"/>
</dbReference>
<name>A0ABR0DWP6_9LAMI</name>
<keyword evidence="4" id="KW-0560">Oxidoreductase</keyword>
<evidence type="ECO:0000256" key="2">
    <source>
        <dbReference type="ARBA" id="ARBA00010617"/>
    </source>
</evidence>
<dbReference type="Gene3D" id="1.10.630.10">
    <property type="entry name" value="Cytochrome P450"/>
    <property type="match status" value="1"/>
</dbReference>
<keyword evidence="7" id="KW-1185">Reference proteome</keyword>
<evidence type="ECO:0000256" key="4">
    <source>
        <dbReference type="ARBA" id="ARBA00023002"/>
    </source>
</evidence>
<evidence type="ECO:0000256" key="5">
    <source>
        <dbReference type="ARBA" id="ARBA00023004"/>
    </source>
</evidence>
<evidence type="ECO:0000256" key="3">
    <source>
        <dbReference type="ARBA" id="ARBA00022723"/>
    </source>
</evidence>
<protein>
    <recommendedName>
        <fullName evidence="8">Cytochrome P450</fullName>
    </recommendedName>
</protein>
<dbReference type="Proteomes" id="UP001291926">
    <property type="component" value="Unassembled WGS sequence"/>
</dbReference>
<evidence type="ECO:0000313" key="7">
    <source>
        <dbReference type="Proteomes" id="UP001291926"/>
    </source>
</evidence>
<gene>
    <name evidence="6" type="ORF">RD792_017668</name>
</gene>
<comment type="similarity">
    <text evidence="2">Belongs to the cytochrome P450 family.</text>
</comment>
<dbReference type="InterPro" id="IPR036396">
    <property type="entry name" value="Cyt_P450_sf"/>
</dbReference>
<dbReference type="SUPFAM" id="SSF48264">
    <property type="entry name" value="Cytochrome P450"/>
    <property type="match status" value="1"/>
</dbReference>
<reference evidence="6 7" key="1">
    <citation type="journal article" date="2023" name="bioRxiv">
        <title>Genome report: Whole genome sequence and annotation of Penstemon davidsonii.</title>
        <authorList>
            <person name="Ostevik K.L."/>
            <person name="Alabady M."/>
            <person name="Zhang M."/>
            <person name="Rausher M.D."/>
        </authorList>
    </citation>
    <scope>NUCLEOTIDE SEQUENCE [LARGE SCALE GENOMIC DNA]</scope>
    <source>
        <strain evidence="6">DNT005</strain>
        <tissue evidence="6">Whole leaf</tissue>
    </source>
</reference>
<sequence>MVPVLEHVAKQGLVIDLQDMFQRFTFDITCKLVTRFDPGCLSVEFQDVPFSRALYVVEEAIFMRHCFPESVCKLKKWLGIGHEKKLSQVWTILDDVIGKYVSMKSEEMSKYGDDEQGLDLLTSYIKGGESTGLECDDKF</sequence>
<comment type="cofactor">
    <cofactor evidence="1">
        <name>heme</name>
        <dbReference type="ChEBI" id="CHEBI:30413"/>
    </cofactor>
</comment>
<dbReference type="PANTHER" id="PTHR24296">
    <property type="entry name" value="CYTOCHROME P450"/>
    <property type="match status" value="1"/>
</dbReference>
<keyword evidence="3" id="KW-0479">Metal-binding</keyword>
<comment type="caution">
    <text evidence="6">The sequence shown here is derived from an EMBL/GenBank/DDBJ whole genome shotgun (WGS) entry which is preliminary data.</text>
</comment>
<accession>A0ABR0DWP6</accession>
<organism evidence="6 7">
    <name type="scientific">Penstemon davidsonii</name>
    <dbReference type="NCBI Taxonomy" id="160366"/>
    <lineage>
        <taxon>Eukaryota</taxon>
        <taxon>Viridiplantae</taxon>
        <taxon>Streptophyta</taxon>
        <taxon>Embryophyta</taxon>
        <taxon>Tracheophyta</taxon>
        <taxon>Spermatophyta</taxon>
        <taxon>Magnoliopsida</taxon>
        <taxon>eudicotyledons</taxon>
        <taxon>Gunneridae</taxon>
        <taxon>Pentapetalae</taxon>
        <taxon>asterids</taxon>
        <taxon>lamiids</taxon>
        <taxon>Lamiales</taxon>
        <taxon>Plantaginaceae</taxon>
        <taxon>Cheloneae</taxon>
        <taxon>Penstemon</taxon>
    </lineage>
</organism>
<keyword evidence="5" id="KW-0408">Iron</keyword>